<keyword evidence="2" id="KW-0520">NAD</keyword>
<gene>
    <name evidence="4" type="ORF">JKP88DRAFT_351635</name>
</gene>
<dbReference type="InterPro" id="IPR016040">
    <property type="entry name" value="NAD(P)-bd_dom"/>
</dbReference>
<comment type="similarity">
    <text evidence="1">Belongs to the NAD(P)-dependent epimerase/dehydratase family.</text>
</comment>
<dbReference type="AlphaFoldDB" id="A0A835YHB0"/>
<dbReference type="PANTHER" id="PTHR43574">
    <property type="entry name" value="EPIMERASE-RELATED"/>
    <property type="match status" value="1"/>
</dbReference>
<proteinExistence type="inferred from homology"/>
<organism evidence="4 5">
    <name type="scientific">Tribonema minus</name>
    <dbReference type="NCBI Taxonomy" id="303371"/>
    <lineage>
        <taxon>Eukaryota</taxon>
        <taxon>Sar</taxon>
        <taxon>Stramenopiles</taxon>
        <taxon>Ochrophyta</taxon>
        <taxon>PX clade</taxon>
        <taxon>Xanthophyceae</taxon>
        <taxon>Tribonematales</taxon>
        <taxon>Tribonemataceae</taxon>
        <taxon>Tribonema</taxon>
    </lineage>
</organism>
<evidence type="ECO:0000313" key="4">
    <source>
        <dbReference type="EMBL" id="KAG5175170.1"/>
    </source>
</evidence>
<sequence>MVGFDSSMLTASLSAVSNNSDPIEDVYVSDSMGSEDSICTPDTLSEAGDDDAGMFEDPKLVLVTGGAGFVGSSVADALLARGDDVIIVDEVNDYYDTTIKRSNLASLVSRYGSERCKVYEGDICDVPFITAIFEEHKPEWIVHMAARAGVRPSIQDPFIYVHSNIEGTTRLLELARQHGCKSFAFASSSSVYGGSDKSLFSETDLVDHPVSPYAASKKACELLAHTYHHLYNLNIAALRFFTVYGPRGRPDMAPFKFIDAVARGREMQQFGDGSTSRDYTYITDIVDGVLRALDTPLGYQIYNLGRGEPTRLSRFINLVEANVGRKAIIRVCPEQPGDVPRTCADISKARRLLGYDPKVSFEDGIAATVAWYKATYMQPQQQTDAAATKVAAAAPAASVSANMVM</sequence>
<evidence type="ECO:0000259" key="3">
    <source>
        <dbReference type="Pfam" id="PF16363"/>
    </source>
</evidence>
<dbReference type="Proteomes" id="UP000664859">
    <property type="component" value="Unassembled WGS sequence"/>
</dbReference>
<name>A0A835YHB0_9STRA</name>
<dbReference type="EMBL" id="JAFCMP010000553">
    <property type="protein sequence ID" value="KAG5175170.1"/>
    <property type="molecule type" value="Genomic_DNA"/>
</dbReference>
<dbReference type="Gene3D" id="3.90.25.10">
    <property type="entry name" value="UDP-galactose 4-epimerase, domain 1"/>
    <property type="match status" value="1"/>
</dbReference>
<dbReference type="OrthoDB" id="202470at2759"/>
<evidence type="ECO:0000256" key="1">
    <source>
        <dbReference type="ARBA" id="ARBA00007637"/>
    </source>
</evidence>
<evidence type="ECO:0000256" key="2">
    <source>
        <dbReference type="ARBA" id="ARBA00023027"/>
    </source>
</evidence>
<reference evidence="4" key="1">
    <citation type="submission" date="2021-02" db="EMBL/GenBank/DDBJ databases">
        <title>First Annotated Genome of the Yellow-green Alga Tribonema minus.</title>
        <authorList>
            <person name="Mahan K.M."/>
        </authorList>
    </citation>
    <scope>NUCLEOTIDE SEQUENCE</scope>
    <source>
        <strain evidence="4">UTEX B ZZ1240</strain>
    </source>
</reference>
<comment type="caution">
    <text evidence="4">The sequence shown here is derived from an EMBL/GenBank/DDBJ whole genome shotgun (WGS) entry which is preliminary data.</text>
</comment>
<dbReference type="Pfam" id="PF16363">
    <property type="entry name" value="GDP_Man_Dehyd"/>
    <property type="match status" value="1"/>
</dbReference>
<dbReference type="InterPro" id="IPR036291">
    <property type="entry name" value="NAD(P)-bd_dom_sf"/>
</dbReference>
<evidence type="ECO:0000313" key="5">
    <source>
        <dbReference type="Proteomes" id="UP000664859"/>
    </source>
</evidence>
<feature type="domain" description="NAD(P)-binding" evidence="3">
    <location>
        <begin position="62"/>
        <end position="367"/>
    </location>
</feature>
<accession>A0A835YHB0</accession>
<dbReference type="Gene3D" id="3.40.50.720">
    <property type="entry name" value="NAD(P)-binding Rossmann-like Domain"/>
    <property type="match status" value="1"/>
</dbReference>
<keyword evidence="5" id="KW-1185">Reference proteome</keyword>
<dbReference type="PRINTS" id="PR01713">
    <property type="entry name" value="NUCEPIMERASE"/>
</dbReference>
<protein>
    <recommendedName>
        <fullName evidence="3">NAD(P)-binding domain-containing protein</fullName>
    </recommendedName>
</protein>
<dbReference type="SUPFAM" id="SSF51735">
    <property type="entry name" value="NAD(P)-binding Rossmann-fold domains"/>
    <property type="match status" value="1"/>
</dbReference>